<protein>
    <recommendedName>
        <fullName evidence="3">DUF2017 domain-containing protein</fullName>
    </recommendedName>
</protein>
<dbReference type="Pfam" id="PF09438">
    <property type="entry name" value="DUF2017"/>
    <property type="match status" value="1"/>
</dbReference>
<name>A0A9W6M6X3_9MICO</name>
<proteinExistence type="predicted"/>
<gene>
    <name evidence="1" type="ORF">GCM10017591_21380</name>
</gene>
<evidence type="ECO:0000313" key="1">
    <source>
        <dbReference type="EMBL" id="GLJ96075.1"/>
    </source>
</evidence>
<dbReference type="EMBL" id="BSER01000009">
    <property type="protein sequence ID" value="GLJ96075.1"/>
    <property type="molecule type" value="Genomic_DNA"/>
</dbReference>
<evidence type="ECO:0000313" key="2">
    <source>
        <dbReference type="Proteomes" id="UP001142291"/>
    </source>
</evidence>
<accession>A0A9W6M6X3</accession>
<evidence type="ECO:0008006" key="3">
    <source>
        <dbReference type="Google" id="ProtNLM"/>
    </source>
</evidence>
<organism evidence="1 2">
    <name type="scientific">Microbacterium dextranolyticum</name>
    <dbReference type="NCBI Taxonomy" id="36806"/>
    <lineage>
        <taxon>Bacteria</taxon>
        <taxon>Bacillati</taxon>
        <taxon>Actinomycetota</taxon>
        <taxon>Actinomycetes</taxon>
        <taxon>Micrococcales</taxon>
        <taxon>Microbacteriaceae</taxon>
        <taxon>Microbacterium</taxon>
    </lineage>
</organism>
<reference evidence="1" key="1">
    <citation type="journal article" date="2014" name="Int. J. Syst. Evol. Microbiol.">
        <title>Complete genome sequence of Corynebacterium casei LMG S-19264T (=DSM 44701T), isolated from a smear-ripened cheese.</title>
        <authorList>
            <consortium name="US DOE Joint Genome Institute (JGI-PGF)"/>
            <person name="Walter F."/>
            <person name="Albersmeier A."/>
            <person name="Kalinowski J."/>
            <person name="Ruckert C."/>
        </authorList>
    </citation>
    <scope>NUCLEOTIDE SEQUENCE</scope>
    <source>
        <strain evidence="1">VKM Ac-1940</strain>
    </source>
</reference>
<dbReference type="RefSeq" id="WP_204963487.1">
    <property type="nucleotide sequence ID" value="NZ_BAAAUR010000001.1"/>
</dbReference>
<reference evidence="1" key="2">
    <citation type="submission" date="2023-01" db="EMBL/GenBank/DDBJ databases">
        <authorList>
            <person name="Sun Q."/>
            <person name="Evtushenko L."/>
        </authorList>
    </citation>
    <scope>NUCLEOTIDE SEQUENCE</scope>
    <source>
        <strain evidence="1">VKM Ac-1940</strain>
    </source>
</reference>
<keyword evidence="2" id="KW-1185">Reference proteome</keyword>
<dbReference type="InterPro" id="IPR018561">
    <property type="entry name" value="AosR"/>
</dbReference>
<comment type="caution">
    <text evidence="1">The sequence shown here is derived from an EMBL/GenBank/DDBJ whole genome shotgun (WGS) entry which is preliminary data.</text>
</comment>
<dbReference type="Proteomes" id="UP001142291">
    <property type="component" value="Unassembled WGS sequence"/>
</dbReference>
<dbReference type="AlphaFoldDB" id="A0A9W6M6X3"/>
<sequence>MTRVLLEMSLLEAAHLSDLVTQFGELIGETVDDVALDDPAIVRLVPDAYRDDPAAADEFRRLTQADLLDRRRDDAAVVLSTLQRDGRTLRPEEVAPEDATAPVVVELHDASVAAWLRTLTALRLVMAARLGVTDDEQGESDDPRFGIYNWLGFRLEGLLQALED</sequence>